<proteinExistence type="predicted"/>
<dbReference type="EMBL" id="KC811116">
    <property type="protein sequence ID" value="AGQ18910.1"/>
    <property type="molecule type" value="Genomic_DNA"/>
</dbReference>
<reference evidence="1" key="1">
    <citation type="journal article" date="2013" name="Sci. Rep.">
        <title>Metagenomics uncovers a new group of low GC and ultra-small marine Actinobacteria.</title>
        <authorList>
            <person name="Ghai R."/>
            <person name="Mizuno C.M."/>
            <person name="Picazo A."/>
            <person name="Camacho A."/>
            <person name="Rodriguez-Valera F."/>
        </authorList>
    </citation>
    <scope>NUCLEOTIDE SEQUENCE</scope>
</reference>
<dbReference type="AlphaFoldDB" id="S5DQ12"/>
<organism evidence="1">
    <name type="scientific">Candidatus Actinomarina minuta</name>
    <dbReference type="NCBI Taxonomy" id="1389454"/>
    <lineage>
        <taxon>Bacteria</taxon>
        <taxon>Bacillati</taxon>
        <taxon>Actinomycetota</taxon>
        <taxon>Actinomycetes</taxon>
        <taxon>Candidatus Actinomarinidae</taxon>
        <taxon>Candidatus Actinomarinales</taxon>
        <taxon>Candidatus Actinomarineae</taxon>
        <taxon>Candidatus Actinomarinaceae</taxon>
        <taxon>Candidatus Actinomarina</taxon>
    </lineage>
</organism>
<name>S5DQ12_9ACTN</name>
<sequence>MSNDFIELLKKSSKVSDSEKWDAEYETLPVVIAESSASLDDALLKLDEVGGYGYVATWRKNLFAFNTKLLSKRCGLIDENGSLLKAARVPKN</sequence>
<protein>
    <submittedName>
        <fullName evidence="1">MedDCM-OCT-S28-C70-cds3</fullName>
    </submittedName>
</protein>
<evidence type="ECO:0000313" key="1">
    <source>
        <dbReference type="EMBL" id="AGQ18910.1"/>
    </source>
</evidence>
<accession>S5DQ12</accession>